<gene>
    <name evidence="1" type="ORF">C7N83_01010</name>
</gene>
<evidence type="ECO:0000313" key="2">
    <source>
        <dbReference type="Proteomes" id="UP000241868"/>
    </source>
</evidence>
<comment type="caution">
    <text evidence="1">The sequence shown here is derived from an EMBL/GenBank/DDBJ whole genome shotgun (WGS) entry which is preliminary data.</text>
</comment>
<accession>A0A2P7U2T0</accession>
<reference evidence="1 2" key="1">
    <citation type="submission" date="2018-03" db="EMBL/GenBank/DDBJ databases">
        <title>Neisseria weixii sp. nov., isolated from the intestinal contents of Tibetan Plateau pika (Ochotona curzoniae) in Yushu, Qinghai Province, China.</title>
        <authorList>
            <person name="Gui Z."/>
        </authorList>
    </citation>
    <scope>NUCLEOTIDE SEQUENCE [LARGE SCALE GENOMIC DNA]</scope>
    <source>
        <strain evidence="1 2">ATCC 51483</strain>
    </source>
</reference>
<name>A0A2P7U2T0_9NEIS</name>
<dbReference type="AlphaFoldDB" id="A0A2P7U2T0"/>
<protein>
    <submittedName>
        <fullName evidence="1">Uncharacterized protein</fullName>
    </submittedName>
</protein>
<evidence type="ECO:0000313" key="1">
    <source>
        <dbReference type="EMBL" id="PSJ81289.1"/>
    </source>
</evidence>
<sequence>MLNGGYERLIAKPPHKLNEWPLSKVIEFKNSLYEANTAYARLKAGQNYSASFFRNANRILQFYQEKSQNAD</sequence>
<dbReference type="Proteomes" id="UP000241868">
    <property type="component" value="Unassembled WGS sequence"/>
</dbReference>
<proteinExistence type="predicted"/>
<organism evidence="1 2">
    <name type="scientific">Neisseria iguanae</name>
    <dbReference type="NCBI Taxonomy" id="90242"/>
    <lineage>
        <taxon>Bacteria</taxon>
        <taxon>Pseudomonadati</taxon>
        <taxon>Pseudomonadota</taxon>
        <taxon>Betaproteobacteria</taxon>
        <taxon>Neisseriales</taxon>
        <taxon>Neisseriaceae</taxon>
        <taxon>Neisseria</taxon>
    </lineage>
</organism>
<keyword evidence="2" id="KW-1185">Reference proteome</keyword>
<dbReference type="EMBL" id="PXYY01000004">
    <property type="protein sequence ID" value="PSJ81289.1"/>
    <property type="molecule type" value="Genomic_DNA"/>
</dbReference>